<dbReference type="AlphaFoldDB" id="A0A3M7MIZ4"/>
<name>A0A3M7MIZ4_9PLEO</name>
<proteinExistence type="predicted"/>
<dbReference type="Pfam" id="PF13508">
    <property type="entry name" value="Acetyltransf_7"/>
    <property type="match status" value="1"/>
</dbReference>
<keyword evidence="3" id="KW-1185">Reference proteome</keyword>
<dbReference type="InterPro" id="IPR016181">
    <property type="entry name" value="Acyl_CoA_acyltransferase"/>
</dbReference>
<evidence type="ECO:0000259" key="1">
    <source>
        <dbReference type="Pfam" id="PF13508"/>
    </source>
</evidence>
<dbReference type="EMBL" id="KE747844">
    <property type="protein sequence ID" value="RMZ74481.1"/>
    <property type="molecule type" value="Genomic_DNA"/>
</dbReference>
<accession>A0A3M7MIZ4</accession>
<dbReference type="InterPro" id="IPR052523">
    <property type="entry name" value="Trichothecene_AcTrans"/>
</dbReference>
<dbReference type="Proteomes" id="UP000265663">
    <property type="component" value="Unassembled WGS sequence"/>
</dbReference>
<organism evidence="2 3">
    <name type="scientific">Pyrenophora seminiperda CCB06</name>
    <dbReference type="NCBI Taxonomy" id="1302712"/>
    <lineage>
        <taxon>Eukaryota</taxon>
        <taxon>Fungi</taxon>
        <taxon>Dikarya</taxon>
        <taxon>Ascomycota</taxon>
        <taxon>Pezizomycotina</taxon>
        <taxon>Dothideomycetes</taxon>
        <taxon>Pleosporomycetidae</taxon>
        <taxon>Pleosporales</taxon>
        <taxon>Pleosporineae</taxon>
        <taxon>Pleosporaceae</taxon>
        <taxon>Pyrenophora</taxon>
    </lineage>
</organism>
<dbReference type="Gene3D" id="3.40.630.30">
    <property type="match status" value="1"/>
</dbReference>
<dbReference type="PANTHER" id="PTHR42791:SF17">
    <property type="entry name" value="ACETYLTRANSFERASE, GNAT FAMILY FAMILY (AFU_ORTHOLOGUE AFUA_8G05690)"/>
    <property type="match status" value="1"/>
</dbReference>
<dbReference type="GO" id="GO:0016747">
    <property type="term" value="F:acyltransferase activity, transferring groups other than amino-acyl groups"/>
    <property type="evidence" value="ECO:0007669"/>
    <property type="project" value="InterPro"/>
</dbReference>
<feature type="domain" description="N-acetyltransferase" evidence="1">
    <location>
        <begin position="132"/>
        <end position="182"/>
    </location>
</feature>
<reference evidence="2 3" key="1">
    <citation type="journal article" date="2014" name="PLoS ONE">
        <title>De novo Genome Assembly of the Fungal Plant Pathogen Pyrenophora semeniperda.</title>
        <authorList>
            <person name="Soliai M.M."/>
            <person name="Meyer S.E."/>
            <person name="Udall J.A."/>
            <person name="Elzinga D.E."/>
            <person name="Hermansen R.A."/>
            <person name="Bodily P.M."/>
            <person name="Hart A.A."/>
            <person name="Coleman C.E."/>
        </authorList>
    </citation>
    <scope>NUCLEOTIDE SEQUENCE [LARGE SCALE GENOMIC DNA]</scope>
    <source>
        <strain evidence="2 3">CCB06</strain>
        <tissue evidence="2">Mycelium</tissue>
    </source>
</reference>
<evidence type="ECO:0000313" key="2">
    <source>
        <dbReference type="EMBL" id="RMZ74481.1"/>
    </source>
</evidence>
<protein>
    <submittedName>
        <fullName evidence="2">Acyl-N-acyltransferase</fullName>
    </submittedName>
</protein>
<dbReference type="InterPro" id="IPR000182">
    <property type="entry name" value="GNAT_dom"/>
</dbReference>
<keyword evidence="2" id="KW-0012">Acyltransferase</keyword>
<keyword evidence="2" id="KW-0808">Transferase</keyword>
<dbReference type="OrthoDB" id="2115692at2759"/>
<evidence type="ECO:0000313" key="3">
    <source>
        <dbReference type="Proteomes" id="UP000265663"/>
    </source>
</evidence>
<sequence>MGFVVLPALIPDISAVYDVYFAAFKNNPITRALFPSATVADFTDAKSEFRQGHAAHVSEYWKTSSTQYTYKCIDSKTNRIVGVALFDVYIAPSDWEKGEISWLAGAERERAEAYIMPLWSMREKLWLNERYVYCHVMAVHPEFQRRGVGELIFKFGMAIAEQAGLPMYIESSKEGRRLYEKMECKRLEDKLVDENGQEAPLFVWMAEGVSLPKAVKLA</sequence>
<dbReference type="CDD" id="cd04301">
    <property type="entry name" value="NAT_SF"/>
    <property type="match status" value="1"/>
</dbReference>
<gene>
    <name evidence="2" type="ORF">GMOD_00003526</name>
</gene>
<dbReference type="PANTHER" id="PTHR42791">
    <property type="entry name" value="GNAT FAMILY ACETYLTRANSFERASE"/>
    <property type="match status" value="1"/>
</dbReference>
<dbReference type="SUPFAM" id="SSF55729">
    <property type="entry name" value="Acyl-CoA N-acyltransferases (Nat)"/>
    <property type="match status" value="1"/>
</dbReference>